<organism evidence="1 2">
    <name type="scientific">Cryptosporangium japonicum</name>
    <dbReference type="NCBI Taxonomy" id="80872"/>
    <lineage>
        <taxon>Bacteria</taxon>
        <taxon>Bacillati</taxon>
        <taxon>Actinomycetota</taxon>
        <taxon>Actinomycetes</taxon>
        <taxon>Cryptosporangiales</taxon>
        <taxon>Cryptosporangiaceae</taxon>
        <taxon>Cryptosporangium</taxon>
    </lineage>
</organism>
<comment type="caution">
    <text evidence="1">The sequence shown here is derived from an EMBL/GenBank/DDBJ whole genome shotgun (WGS) entry which is preliminary data.</text>
</comment>
<dbReference type="EMBL" id="BAAAGX010000046">
    <property type="protein sequence ID" value="GAA0282560.1"/>
    <property type="molecule type" value="Genomic_DNA"/>
</dbReference>
<reference evidence="1 2" key="1">
    <citation type="journal article" date="2019" name="Int. J. Syst. Evol. Microbiol.">
        <title>The Global Catalogue of Microorganisms (GCM) 10K type strain sequencing project: providing services to taxonomists for standard genome sequencing and annotation.</title>
        <authorList>
            <consortium name="The Broad Institute Genomics Platform"/>
            <consortium name="The Broad Institute Genome Sequencing Center for Infectious Disease"/>
            <person name="Wu L."/>
            <person name="Ma J."/>
        </authorList>
    </citation>
    <scope>NUCLEOTIDE SEQUENCE [LARGE SCALE GENOMIC DNA]</scope>
    <source>
        <strain evidence="1 2">JCM 10425</strain>
    </source>
</reference>
<protein>
    <submittedName>
        <fullName evidence="1">Uncharacterized protein</fullName>
    </submittedName>
</protein>
<accession>A0ABN0VA31</accession>
<name>A0ABN0VA31_9ACTN</name>
<evidence type="ECO:0000313" key="2">
    <source>
        <dbReference type="Proteomes" id="UP001500967"/>
    </source>
</evidence>
<keyword evidence="2" id="KW-1185">Reference proteome</keyword>
<evidence type="ECO:0000313" key="1">
    <source>
        <dbReference type="EMBL" id="GAA0282560.1"/>
    </source>
</evidence>
<proteinExistence type="predicted"/>
<gene>
    <name evidence="1" type="ORF">GCM10009539_83190</name>
</gene>
<sequence length="92" mass="10247">MWRTAVDDDLVVDAVLGEPLLDLPGCCTVWRRPSRRWGDSDVAPLSSGAILLRNEVIGEVRLEHLVLQPADAPDQKLVTFRGDDDVLRRLVS</sequence>
<dbReference type="Proteomes" id="UP001500967">
    <property type="component" value="Unassembled WGS sequence"/>
</dbReference>